<dbReference type="GO" id="GO:0005509">
    <property type="term" value="F:calcium ion binding"/>
    <property type="evidence" value="ECO:0007669"/>
    <property type="project" value="InterPro"/>
</dbReference>
<sequence>MSDEIEALAAQFKHLTKQELQEYREIFNLVDKDGGGSISADELADLMETLGIHAKKEEVEAMIAEIDEDGSGEIDFPEFVAVMSRKVQADYTPSQVNAAFRVFEGSAPPGHIKQSDLIKALTTYGSTRLTDEQAKELVSQLEPDSSGLIAYAEFVSIMMGDGHEAPASGAAAAAAASSAASAAASGH</sequence>
<dbReference type="InterPro" id="IPR050145">
    <property type="entry name" value="Centrin_CML-like"/>
</dbReference>
<dbReference type="FunFam" id="1.10.238.10:FF:000178">
    <property type="entry name" value="Calmodulin-2 A"/>
    <property type="match status" value="1"/>
</dbReference>
<keyword evidence="3" id="KW-0106">Calcium</keyword>
<dbReference type="Proteomes" id="UP000325113">
    <property type="component" value="Unassembled WGS sequence"/>
</dbReference>
<evidence type="ECO:0000313" key="5">
    <source>
        <dbReference type="EMBL" id="KAA0162169.1"/>
    </source>
</evidence>
<feature type="domain" description="EF-hand" evidence="4">
    <location>
        <begin position="18"/>
        <end position="53"/>
    </location>
</feature>
<dbReference type="SUPFAM" id="SSF47473">
    <property type="entry name" value="EF-hand"/>
    <property type="match status" value="1"/>
</dbReference>
<dbReference type="PANTHER" id="PTHR23050">
    <property type="entry name" value="CALCIUM BINDING PROTEIN"/>
    <property type="match status" value="1"/>
</dbReference>
<reference evidence="5 6" key="1">
    <citation type="submission" date="2019-07" db="EMBL/GenBank/DDBJ databases">
        <title>Genomes of Cafeteria roenbergensis.</title>
        <authorList>
            <person name="Fischer M.G."/>
            <person name="Hackl T."/>
            <person name="Roman M."/>
        </authorList>
    </citation>
    <scope>NUCLEOTIDE SEQUENCE [LARGE SCALE GENOMIC DNA]</scope>
    <source>
        <strain evidence="5 6">Cflag</strain>
    </source>
</reference>
<dbReference type="Gene3D" id="1.10.238.10">
    <property type="entry name" value="EF-hand"/>
    <property type="match status" value="1"/>
</dbReference>
<protein>
    <recommendedName>
        <fullName evidence="4">EF-hand domain-containing protein</fullName>
    </recommendedName>
</protein>
<evidence type="ECO:0000256" key="1">
    <source>
        <dbReference type="ARBA" id="ARBA00005253"/>
    </source>
</evidence>
<gene>
    <name evidence="5" type="ORF">FNF31_03404</name>
</gene>
<name>A0A5A8DB80_CAFRO</name>
<dbReference type="GO" id="GO:0043226">
    <property type="term" value="C:organelle"/>
    <property type="evidence" value="ECO:0007669"/>
    <property type="project" value="UniProtKB-ARBA"/>
</dbReference>
<evidence type="ECO:0000259" key="4">
    <source>
        <dbReference type="PROSITE" id="PS50222"/>
    </source>
</evidence>
<dbReference type="PROSITE" id="PS50222">
    <property type="entry name" value="EF_HAND_2"/>
    <property type="match status" value="2"/>
</dbReference>
<dbReference type="EMBL" id="VLTM01000029">
    <property type="protein sequence ID" value="KAA0162169.1"/>
    <property type="molecule type" value="Genomic_DNA"/>
</dbReference>
<keyword evidence="2" id="KW-0677">Repeat</keyword>
<dbReference type="AlphaFoldDB" id="A0A5A8DB80"/>
<organism evidence="5 6">
    <name type="scientific">Cafeteria roenbergensis</name>
    <name type="common">Marine flagellate</name>
    <dbReference type="NCBI Taxonomy" id="33653"/>
    <lineage>
        <taxon>Eukaryota</taxon>
        <taxon>Sar</taxon>
        <taxon>Stramenopiles</taxon>
        <taxon>Bigyra</taxon>
        <taxon>Opalozoa</taxon>
        <taxon>Bicosoecida</taxon>
        <taxon>Cafeteriaceae</taxon>
        <taxon>Cafeteria</taxon>
    </lineage>
</organism>
<comment type="similarity">
    <text evidence="1">Belongs to the centrin family.</text>
</comment>
<dbReference type="PROSITE" id="PS00018">
    <property type="entry name" value="EF_HAND_1"/>
    <property type="match status" value="2"/>
</dbReference>
<evidence type="ECO:0000256" key="3">
    <source>
        <dbReference type="ARBA" id="ARBA00022837"/>
    </source>
</evidence>
<feature type="domain" description="EF-hand" evidence="4">
    <location>
        <begin position="54"/>
        <end position="89"/>
    </location>
</feature>
<dbReference type="SMART" id="SM00054">
    <property type="entry name" value="EFh"/>
    <property type="match status" value="3"/>
</dbReference>
<evidence type="ECO:0000313" key="6">
    <source>
        <dbReference type="Proteomes" id="UP000325113"/>
    </source>
</evidence>
<comment type="caution">
    <text evidence="5">The sequence shown here is derived from an EMBL/GenBank/DDBJ whole genome shotgun (WGS) entry which is preliminary data.</text>
</comment>
<dbReference type="InterPro" id="IPR011992">
    <property type="entry name" value="EF-hand-dom_pair"/>
</dbReference>
<dbReference type="Pfam" id="PF13499">
    <property type="entry name" value="EF-hand_7"/>
    <property type="match status" value="1"/>
</dbReference>
<accession>A0A5A8DB80</accession>
<dbReference type="InterPro" id="IPR018247">
    <property type="entry name" value="EF_Hand_1_Ca_BS"/>
</dbReference>
<dbReference type="InterPro" id="IPR002048">
    <property type="entry name" value="EF_hand_dom"/>
</dbReference>
<dbReference type="CDD" id="cd00051">
    <property type="entry name" value="EFh"/>
    <property type="match status" value="1"/>
</dbReference>
<proteinExistence type="inferred from homology"/>
<evidence type="ECO:0000256" key="2">
    <source>
        <dbReference type="ARBA" id="ARBA00022737"/>
    </source>
</evidence>